<evidence type="ECO:0000256" key="4">
    <source>
        <dbReference type="ARBA" id="ARBA00022676"/>
    </source>
</evidence>
<keyword evidence="13" id="KW-1185">Reference proteome</keyword>
<feature type="transmembrane region" description="Helical" evidence="11">
    <location>
        <begin position="192"/>
        <end position="209"/>
    </location>
</feature>
<evidence type="ECO:0000256" key="9">
    <source>
        <dbReference type="ARBA" id="ARBA00023136"/>
    </source>
</evidence>
<evidence type="ECO:0000256" key="7">
    <source>
        <dbReference type="ARBA" id="ARBA00022824"/>
    </source>
</evidence>
<organism evidence="12 13">
    <name type="scientific">Trichomonascus ciferrii</name>
    <dbReference type="NCBI Taxonomy" id="44093"/>
    <lineage>
        <taxon>Eukaryota</taxon>
        <taxon>Fungi</taxon>
        <taxon>Dikarya</taxon>
        <taxon>Ascomycota</taxon>
        <taxon>Saccharomycotina</taxon>
        <taxon>Dipodascomycetes</taxon>
        <taxon>Dipodascales</taxon>
        <taxon>Trichomonascaceae</taxon>
        <taxon>Trichomonascus</taxon>
        <taxon>Trichomonascus ciferrii complex</taxon>
    </lineage>
</organism>
<evidence type="ECO:0000256" key="2">
    <source>
        <dbReference type="ARBA" id="ARBA00004922"/>
    </source>
</evidence>
<keyword evidence="5 11" id="KW-0808">Transferase</keyword>
<protein>
    <recommendedName>
        <fullName evidence="11">Alpha-1,3-glucosyltransferase</fullName>
        <ecNumber evidence="11">2.4.1.-</ecNumber>
    </recommendedName>
</protein>
<keyword evidence="4 11" id="KW-0328">Glycosyltransferase</keyword>
<keyword evidence="9 11" id="KW-0472">Membrane</keyword>
<keyword evidence="6 11" id="KW-0812">Transmembrane</keyword>
<keyword evidence="7 11" id="KW-0256">Endoplasmic reticulum</keyword>
<dbReference type="Pfam" id="PF03155">
    <property type="entry name" value="Alg6_Alg8"/>
    <property type="match status" value="1"/>
</dbReference>
<dbReference type="OrthoDB" id="1689333at2759"/>
<feature type="transmembrane region" description="Helical" evidence="11">
    <location>
        <begin position="374"/>
        <end position="393"/>
    </location>
</feature>
<feature type="transmembrane region" description="Helical" evidence="11">
    <location>
        <begin position="261"/>
        <end position="282"/>
    </location>
</feature>
<dbReference type="UniPathway" id="UPA00378"/>
<dbReference type="Proteomes" id="UP000761534">
    <property type="component" value="Unassembled WGS sequence"/>
</dbReference>
<comment type="catalytic activity">
    <reaction evidence="10">
        <text>an alpha-D-Glc-(1-&gt;3)-alpha-D-Man-(1-&gt;2)-alpha-D-Man-(1-&gt;2)-alpha-D-Man-(1-&gt;3)-[alpha-D-Man-(1-&gt;2)-alpha-D-Man-(1-&gt;3)-[alpha-D-Man-(1-&gt;2)-alpha-D-Man-(1-&gt;6)]-alpha-D-Man-(1-&gt;6)]-beta-D-Man-(1-&gt;4)-beta-D-GlcNAc-(1-&gt;4)-alpha-D-GlcNAc-diphospho-di-trans,poly-cis-dolichol + a di-trans,poly-cis-dolichyl beta-D-glucosyl phosphate = an alpha-D-Glc-(1-&gt;3)-alpha-D-Glc-(1-&gt;3)-alpha-D-Man-(1-&gt;2)-alpha-D-Man-(1-&gt;2)-alpha-D-Man-(1-&gt;3)-[alpha-D-Man-(1-&gt;2)-alpha-D-Man-(1-&gt;3)-[alpha-D-Man-(1-&gt;2)-alpha-D-Man-(1-&gt;6)]-alpha-D-Man-(1-&gt;6)]-beta-D-Man-(1-&gt;4)-beta-D-GlcNAc-(1-&gt;4)-alpha-D-GlcNAc-diphospho-di-trans,poly-cis-dolichol + a di-trans,poly-cis-dolichyl phosphate + H(+)</text>
        <dbReference type="Rhea" id="RHEA:31307"/>
        <dbReference type="Rhea" id="RHEA-COMP:19498"/>
        <dbReference type="Rhea" id="RHEA-COMP:19502"/>
        <dbReference type="Rhea" id="RHEA-COMP:19521"/>
        <dbReference type="Rhea" id="RHEA-COMP:19522"/>
        <dbReference type="ChEBI" id="CHEBI:15378"/>
        <dbReference type="ChEBI" id="CHEBI:57525"/>
        <dbReference type="ChEBI" id="CHEBI:57683"/>
        <dbReference type="ChEBI" id="CHEBI:132521"/>
        <dbReference type="ChEBI" id="CHEBI:132522"/>
        <dbReference type="EC" id="2.4.1.265"/>
    </reaction>
    <physiologicalReaction direction="left-to-right" evidence="10">
        <dbReference type="Rhea" id="RHEA:31308"/>
    </physiologicalReaction>
</comment>
<feature type="transmembrane region" description="Helical" evidence="11">
    <location>
        <begin position="309"/>
        <end position="328"/>
    </location>
</feature>
<evidence type="ECO:0000256" key="3">
    <source>
        <dbReference type="ARBA" id="ARBA00008715"/>
    </source>
</evidence>
<evidence type="ECO:0000256" key="5">
    <source>
        <dbReference type="ARBA" id="ARBA00022679"/>
    </source>
</evidence>
<feature type="transmembrane region" description="Helical" evidence="11">
    <location>
        <begin position="6"/>
        <end position="24"/>
    </location>
</feature>
<dbReference type="GO" id="GO:0006487">
    <property type="term" value="P:protein N-linked glycosylation"/>
    <property type="evidence" value="ECO:0007669"/>
    <property type="project" value="TreeGrafter"/>
</dbReference>
<dbReference type="GO" id="GO:0042283">
    <property type="term" value="F:dolichyl pyrophosphate Glc1Man9GlcNAc2 alpha-1,3-glucosyltransferase activity"/>
    <property type="evidence" value="ECO:0007669"/>
    <property type="project" value="UniProtKB-EC"/>
</dbReference>
<feature type="transmembrane region" description="Helical" evidence="11">
    <location>
        <begin position="221"/>
        <end position="241"/>
    </location>
</feature>
<evidence type="ECO:0000256" key="1">
    <source>
        <dbReference type="ARBA" id="ARBA00004477"/>
    </source>
</evidence>
<feature type="transmembrane region" description="Helical" evidence="11">
    <location>
        <begin position="464"/>
        <end position="489"/>
    </location>
</feature>
<feature type="transmembrane region" description="Helical" evidence="11">
    <location>
        <begin position="131"/>
        <end position="149"/>
    </location>
</feature>
<feature type="transmembrane region" description="Helical" evidence="11">
    <location>
        <begin position="98"/>
        <end position="119"/>
    </location>
</feature>
<accession>A0A642UH89</accession>
<comment type="caution">
    <text evidence="12">The sequence shown here is derived from an EMBL/GenBank/DDBJ whole genome shotgun (WGS) entry which is preliminary data.</text>
</comment>
<comment type="similarity">
    <text evidence="3 11">Belongs to the ALG6/ALG8 glucosyltransferase family.</text>
</comment>
<feature type="transmembrane region" description="Helical" evidence="11">
    <location>
        <begin position="399"/>
        <end position="417"/>
    </location>
</feature>
<name>A0A642UH89_9ASCO</name>
<reference evidence="12" key="1">
    <citation type="journal article" date="2019" name="G3 (Bethesda)">
        <title>Genome Assemblies of Two Rare Opportunistic Yeast Pathogens: Diutina rugosa (syn. Candida rugosa) and Trichomonascus ciferrii (syn. Candida ciferrii).</title>
        <authorList>
            <person name="Mixao V."/>
            <person name="Saus E."/>
            <person name="Hansen A.P."/>
            <person name="Lass-Florl C."/>
            <person name="Gabaldon T."/>
        </authorList>
    </citation>
    <scope>NUCLEOTIDE SEQUENCE</scope>
    <source>
        <strain evidence="12">CBS 4856</strain>
    </source>
</reference>
<dbReference type="AlphaFoldDB" id="A0A642UH89"/>
<dbReference type="PANTHER" id="PTHR12413">
    <property type="entry name" value="DOLICHYL GLYCOSYLTRANSFERASE"/>
    <property type="match status" value="1"/>
</dbReference>
<dbReference type="GO" id="GO:0005789">
    <property type="term" value="C:endoplasmic reticulum membrane"/>
    <property type="evidence" value="ECO:0007669"/>
    <property type="project" value="UniProtKB-SubCell"/>
</dbReference>
<evidence type="ECO:0000256" key="11">
    <source>
        <dbReference type="RuleBase" id="RU363110"/>
    </source>
</evidence>
<comment type="pathway">
    <text evidence="2 11">Protein modification; protein glycosylation.</text>
</comment>
<dbReference type="PANTHER" id="PTHR12413:SF2">
    <property type="entry name" value="DOLICHYL PYROPHOSPHATE GLC1MAN9GLCNAC2 ALPHA-1,3-GLUCOSYLTRANSFERASE-RELATED"/>
    <property type="match status" value="1"/>
</dbReference>
<evidence type="ECO:0000256" key="6">
    <source>
        <dbReference type="ARBA" id="ARBA00022692"/>
    </source>
</evidence>
<evidence type="ECO:0000256" key="8">
    <source>
        <dbReference type="ARBA" id="ARBA00022989"/>
    </source>
</evidence>
<sequence>MTSPKLTNIFIAATCLKVLLFVAYHSTDFEVHRNWLAITKNLPVNQWYVEKTSQWTLDYPPFFAWFEWVLAQFVPKIVKDDGCLNIVEQGQYGWPTIVFQRTSVIITELVLFASLQWYIDTTDANDKDGKYRAFAIAGSIVLSPGLLIIDHIHFQYNGFMYGILIASIVAARNGRMLLCGFLFAVLLCFKHIYLYLAPAYFAYLLRVYILKDNRINIDNAVKLGSVVMGVFLVAFGPFIYYGQIPNVLERLFPFSRGLTHAYWAPNVWAFYSFVDRVLGVVYKTSTPSITRGIVGDVAFAVLPDIQPKLTFFLTLFYQVLALIPLFLWPSHDRFLASLTLCGFASFLFGWHVHEKAVLLIIFPFSFLALHDRRVLSSFVPLVVAGYISLFPLIFTSGEMLVKVLYSFVWFVTFILSFNHLVRVTSMRRRIFLLDRAILIYLMGFVPLMLVANTVGWLLKKYEFLNLMMISIYCSIGIIGSWAGFSWLYFFDDELWNTPSVSKEKKRQ</sequence>
<comment type="subcellular location">
    <subcellularLocation>
        <location evidence="1 11">Endoplasmic reticulum membrane</location>
        <topology evidence="1 11">Multi-pass membrane protein</topology>
    </subcellularLocation>
</comment>
<evidence type="ECO:0000313" key="13">
    <source>
        <dbReference type="Proteomes" id="UP000761534"/>
    </source>
</evidence>
<feature type="transmembrane region" description="Helical" evidence="11">
    <location>
        <begin position="437"/>
        <end position="458"/>
    </location>
</feature>
<keyword evidence="8 11" id="KW-1133">Transmembrane helix</keyword>
<gene>
    <name evidence="12" type="ORF">TRICI_006419</name>
</gene>
<evidence type="ECO:0000313" key="12">
    <source>
        <dbReference type="EMBL" id="KAA8898995.1"/>
    </source>
</evidence>
<proteinExistence type="inferred from homology"/>
<dbReference type="EMBL" id="SWFS01000532">
    <property type="protein sequence ID" value="KAA8898995.1"/>
    <property type="molecule type" value="Genomic_DNA"/>
</dbReference>
<dbReference type="InterPro" id="IPR004856">
    <property type="entry name" value="Glyco_trans_ALG6/ALG8"/>
</dbReference>
<dbReference type="EC" id="2.4.1.-" evidence="11"/>
<evidence type="ECO:0000256" key="10">
    <source>
        <dbReference type="ARBA" id="ARBA00047346"/>
    </source>
</evidence>
<dbReference type="VEuPathDB" id="FungiDB:TRICI_006419"/>